<evidence type="ECO:0000256" key="1">
    <source>
        <dbReference type="SAM" id="MobiDB-lite"/>
    </source>
</evidence>
<dbReference type="AlphaFoldDB" id="A0A7R9WIU3"/>
<organism evidence="2">
    <name type="scientific">Pseudictyota dubia</name>
    <dbReference type="NCBI Taxonomy" id="2749911"/>
    <lineage>
        <taxon>Eukaryota</taxon>
        <taxon>Sar</taxon>
        <taxon>Stramenopiles</taxon>
        <taxon>Ochrophyta</taxon>
        <taxon>Bacillariophyta</taxon>
        <taxon>Mediophyceae</taxon>
        <taxon>Biddulphiophycidae</taxon>
        <taxon>Eupodiscales</taxon>
        <taxon>Odontellaceae</taxon>
        <taxon>Pseudictyota</taxon>
    </lineage>
</organism>
<proteinExistence type="predicted"/>
<dbReference type="EMBL" id="HBED01048081">
    <property type="protein sequence ID" value="CAD8325791.1"/>
    <property type="molecule type" value="Transcribed_RNA"/>
</dbReference>
<protein>
    <submittedName>
        <fullName evidence="2">Uncharacterized protein</fullName>
    </submittedName>
</protein>
<gene>
    <name evidence="2" type="ORF">TDUB1175_LOCUS24211</name>
</gene>
<feature type="region of interest" description="Disordered" evidence="1">
    <location>
        <begin position="1"/>
        <end position="40"/>
    </location>
</feature>
<accession>A0A7R9WIU3</accession>
<reference evidence="2" key="1">
    <citation type="submission" date="2021-01" db="EMBL/GenBank/DDBJ databases">
        <authorList>
            <person name="Corre E."/>
            <person name="Pelletier E."/>
            <person name="Niang G."/>
            <person name="Scheremetjew M."/>
            <person name="Finn R."/>
            <person name="Kale V."/>
            <person name="Holt S."/>
            <person name="Cochrane G."/>
            <person name="Meng A."/>
            <person name="Brown T."/>
            <person name="Cohen L."/>
        </authorList>
    </citation>
    <scope>NUCLEOTIDE SEQUENCE</scope>
    <source>
        <strain evidence="2">CCMP147</strain>
    </source>
</reference>
<evidence type="ECO:0000313" key="2">
    <source>
        <dbReference type="EMBL" id="CAD8325791.1"/>
    </source>
</evidence>
<name>A0A7R9WIU3_9STRA</name>
<sequence>MVIKRELAPTGEKSATTGDDRDSSAPTMTTEESFEESREEEEELEVLHSCERYAALGVVCAESCYWYNDYCDACRGTIERVHYEASCVTCRDRAAGLDDGGKGRWRSWTTTTAHSSHDGAFAGGRRRGGALLLRRWPSMRRVRGRKKTAASCE</sequence>